<dbReference type="InterPro" id="IPR006095">
    <property type="entry name" value="Glu/Leu/Phe/Val/Trp_DH"/>
</dbReference>
<evidence type="ECO:0000256" key="5">
    <source>
        <dbReference type="PIRSR" id="PIRSR000188-1"/>
    </source>
</evidence>
<dbReference type="InterPro" id="IPR033524">
    <property type="entry name" value="Glu/Leu/Phe/Val_DH_AS"/>
</dbReference>
<dbReference type="SUPFAM" id="SSF51735">
    <property type="entry name" value="NAD(P)-binding Rossmann-fold domains"/>
    <property type="match status" value="1"/>
</dbReference>
<evidence type="ECO:0000256" key="1">
    <source>
        <dbReference type="ARBA" id="ARBA00003868"/>
    </source>
</evidence>
<dbReference type="InterPro" id="IPR016211">
    <property type="entry name" value="Glu/Phe/Leu/Val/Trp_DH_bac/arc"/>
</dbReference>
<name>I7ZBD4_9GAMM</name>
<dbReference type="InterPro" id="IPR006096">
    <property type="entry name" value="Glu/Leu/Phe/Val/Trp_DH_C"/>
</dbReference>
<organism evidence="9 10">
    <name type="scientific">Hydrocarboniphaga effusa AP103</name>
    <dbReference type="NCBI Taxonomy" id="1172194"/>
    <lineage>
        <taxon>Bacteria</taxon>
        <taxon>Pseudomonadati</taxon>
        <taxon>Pseudomonadota</taxon>
        <taxon>Gammaproteobacteria</taxon>
        <taxon>Nevskiales</taxon>
        <taxon>Nevskiaceae</taxon>
        <taxon>Hydrocarboniphaga</taxon>
    </lineage>
</organism>
<dbReference type="STRING" id="1172194.WQQ_27710"/>
<evidence type="ECO:0000256" key="4">
    <source>
        <dbReference type="ARBA" id="ARBA00023027"/>
    </source>
</evidence>
<keyword evidence="3 7" id="KW-0560">Oxidoreductase</keyword>
<reference evidence="9 10" key="1">
    <citation type="journal article" date="2012" name="J. Bacteriol.">
        <title>Genome Sequence of n-Alkane-Degrading Hydrocarboniphaga effusa Strain AP103T (ATCC BAA-332T).</title>
        <authorList>
            <person name="Chang H.K."/>
            <person name="Zylstra G.J."/>
            <person name="Chae J.C."/>
        </authorList>
    </citation>
    <scope>NUCLEOTIDE SEQUENCE [LARGE SCALE GENOMIC DNA]</scope>
    <source>
        <strain evidence="9 10">AP103</strain>
    </source>
</reference>
<comment type="function">
    <text evidence="1">Catalyzes the reversible oxidative deamination of glutamate to alpha-ketoglutarate and ammonia.</text>
</comment>
<dbReference type="OrthoDB" id="9803297at2"/>
<dbReference type="SUPFAM" id="SSF53223">
    <property type="entry name" value="Aminoacid dehydrogenase-like, N-terminal domain"/>
    <property type="match status" value="1"/>
</dbReference>
<dbReference type="AlphaFoldDB" id="I7ZBD4"/>
<feature type="domain" description="Glutamate/phenylalanine/leucine/valine/L-tryptophan dehydrogenase C-terminal" evidence="8">
    <location>
        <begin position="148"/>
        <end position="349"/>
    </location>
</feature>
<comment type="similarity">
    <text evidence="2 7">Belongs to the Glu/Leu/Phe/Val dehydrogenases family.</text>
</comment>
<gene>
    <name evidence="9" type="ORF">WQQ_27710</name>
</gene>
<evidence type="ECO:0000313" key="9">
    <source>
        <dbReference type="EMBL" id="EIT69189.1"/>
    </source>
</evidence>
<feature type="binding site" evidence="6">
    <location>
        <begin position="184"/>
        <end position="189"/>
    </location>
    <ligand>
        <name>NAD(+)</name>
        <dbReference type="ChEBI" id="CHEBI:57540"/>
    </ligand>
</feature>
<dbReference type="InterPro" id="IPR036291">
    <property type="entry name" value="NAD(P)-bd_dom_sf"/>
</dbReference>
<dbReference type="GO" id="GO:0000166">
    <property type="term" value="F:nucleotide binding"/>
    <property type="evidence" value="ECO:0007669"/>
    <property type="project" value="UniProtKB-KW"/>
</dbReference>
<dbReference type="Pfam" id="PF02812">
    <property type="entry name" value="ELFV_dehydrog_N"/>
    <property type="match status" value="1"/>
</dbReference>
<evidence type="ECO:0000259" key="8">
    <source>
        <dbReference type="SMART" id="SM00839"/>
    </source>
</evidence>
<evidence type="ECO:0000256" key="7">
    <source>
        <dbReference type="RuleBase" id="RU004417"/>
    </source>
</evidence>
<evidence type="ECO:0000256" key="2">
    <source>
        <dbReference type="ARBA" id="ARBA00006382"/>
    </source>
</evidence>
<keyword evidence="10" id="KW-1185">Reference proteome</keyword>
<dbReference type="SMART" id="SM00839">
    <property type="entry name" value="ELFV_dehydrog"/>
    <property type="match status" value="1"/>
</dbReference>
<dbReference type="Pfam" id="PF00208">
    <property type="entry name" value="ELFV_dehydrog"/>
    <property type="match status" value="2"/>
</dbReference>
<dbReference type="PANTHER" id="PTHR42722:SF1">
    <property type="entry name" value="VALINE DEHYDROGENASE"/>
    <property type="match status" value="1"/>
</dbReference>
<dbReference type="InterPro" id="IPR046346">
    <property type="entry name" value="Aminoacid_DH-like_N_sf"/>
</dbReference>
<accession>I7ZBD4</accession>
<evidence type="ECO:0000313" key="10">
    <source>
        <dbReference type="Proteomes" id="UP000003704"/>
    </source>
</evidence>
<dbReference type="PIRSF" id="PIRSF000188">
    <property type="entry name" value="Phe_leu_dh"/>
    <property type="match status" value="1"/>
</dbReference>
<keyword evidence="6" id="KW-0547">Nucleotide-binding</keyword>
<dbReference type="RefSeq" id="WP_007185712.1">
    <property type="nucleotide sequence ID" value="NZ_AKGD01000002.1"/>
</dbReference>
<dbReference type="PROSITE" id="PS00074">
    <property type="entry name" value="GLFV_DEHYDROGENASE"/>
    <property type="match status" value="1"/>
</dbReference>
<dbReference type="Proteomes" id="UP000003704">
    <property type="component" value="Unassembled WGS sequence"/>
</dbReference>
<comment type="caution">
    <text evidence="9">The sequence shown here is derived from an EMBL/GenBank/DDBJ whole genome shotgun (WGS) entry which is preliminary data.</text>
</comment>
<dbReference type="EMBL" id="AKGD01000002">
    <property type="protein sequence ID" value="EIT69189.1"/>
    <property type="molecule type" value="Genomic_DNA"/>
</dbReference>
<evidence type="ECO:0000256" key="6">
    <source>
        <dbReference type="PIRSR" id="PIRSR000188-2"/>
    </source>
</evidence>
<dbReference type="CDD" id="cd01075">
    <property type="entry name" value="NAD_bind_Leu_Phe_Val_DH"/>
    <property type="match status" value="1"/>
</dbReference>
<dbReference type="Gene3D" id="3.40.50.10860">
    <property type="entry name" value="Leucine Dehydrogenase, chain A, domain 1"/>
    <property type="match status" value="1"/>
</dbReference>
<dbReference type="InterPro" id="IPR006097">
    <property type="entry name" value="Glu/Leu/Phe/Val/Trp_DH_dimer"/>
</dbReference>
<dbReference type="Gene3D" id="3.40.50.720">
    <property type="entry name" value="NAD(P)-binding Rossmann-like Domain"/>
    <property type="match status" value="1"/>
</dbReference>
<dbReference type="FunFam" id="3.40.50.10860:FF:000010">
    <property type="entry name" value="Leucine dehydrogenase"/>
    <property type="match status" value="1"/>
</dbReference>
<dbReference type="PATRIC" id="fig|1172194.4.peg.2681"/>
<dbReference type="PRINTS" id="PR00082">
    <property type="entry name" value="GLFDHDRGNASE"/>
</dbReference>
<dbReference type="GO" id="GO:0016639">
    <property type="term" value="F:oxidoreductase activity, acting on the CH-NH2 group of donors, NAD or NADP as acceptor"/>
    <property type="evidence" value="ECO:0007669"/>
    <property type="project" value="InterPro"/>
</dbReference>
<dbReference type="GO" id="GO:0006520">
    <property type="term" value="P:amino acid metabolic process"/>
    <property type="evidence" value="ECO:0007669"/>
    <property type="project" value="InterPro"/>
</dbReference>
<protein>
    <submittedName>
        <fullName evidence="9">Glu/Leu/Phe/Val dehydrogenase, dimerization region</fullName>
    </submittedName>
</protein>
<proteinExistence type="inferred from homology"/>
<keyword evidence="4 6" id="KW-0520">NAD</keyword>
<feature type="active site" description="Proton donor/acceptor" evidence="5">
    <location>
        <position position="80"/>
    </location>
</feature>
<dbReference type="PANTHER" id="PTHR42722">
    <property type="entry name" value="LEUCINE DEHYDROGENASE"/>
    <property type="match status" value="1"/>
</dbReference>
<evidence type="ECO:0000256" key="3">
    <source>
        <dbReference type="ARBA" id="ARBA00023002"/>
    </source>
</evidence>
<sequence length="349" mass="36827">MPVFNHPEFDAHEIVAFHHDRHTGLKALIAVHNTRLGPGLGGCRMYPYASDEAALTDVLRLSRGMTYKAALAGLKQGGGKSVIIGDPRVAKTPEMMRAMGRFVETLGGQYVVAEDSGTNVADIHLMAERTRHVGGLADAAATAAGRTGDPSPATALGVFYGIQAAVRHKLGRDDLNGLRVAIQGVGNVGFRLAGHLHAAGAQLWVTDSYAPAVESCIAAYGAHPVVMESIYGLDVDVFAPCALGAILDDASIPQLRAGIVAGAANNQLAAHYHGQALLERGVLYAPDYVINAGGIIDIYYEGANYDWSVVDAHLHRIGDTLARVFERSDAEGLPTGVIADRMAEDIFAA</sequence>